<dbReference type="AlphaFoldDB" id="A0A8G2FGQ2"/>
<protein>
    <submittedName>
        <fullName evidence="1">Mu-like prophage protein Com</fullName>
    </submittedName>
</protein>
<accession>A0A8G2FGQ2</accession>
<reference evidence="1 2" key="1">
    <citation type="submission" date="2016-11" db="EMBL/GenBank/DDBJ databases">
        <authorList>
            <person name="Varghese N."/>
            <person name="Submissions S."/>
        </authorList>
    </citation>
    <scope>NUCLEOTIDE SEQUENCE [LARGE SCALE GENOMIC DNA]</scope>
    <source>
        <strain evidence="1 2">DSM 17919</strain>
    </source>
</reference>
<evidence type="ECO:0000313" key="2">
    <source>
        <dbReference type="Proteomes" id="UP000184001"/>
    </source>
</evidence>
<evidence type="ECO:0000313" key="1">
    <source>
        <dbReference type="EMBL" id="SHI61475.1"/>
    </source>
</evidence>
<dbReference type="InterPro" id="IPR019294">
    <property type="entry name" value="Translation_reg_Com"/>
</dbReference>
<dbReference type="Proteomes" id="UP000184001">
    <property type="component" value="Unassembled WGS sequence"/>
</dbReference>
<dbReference type="EMBL" id="FQZR01000002">
    <property type="protein sequence ID" value="SHI61475.1"/>
    <property type="molecule type" value="Genomic_DNA"/>
</dbReference>
<name>A0A8G2FGQ2_9BACT</name>
<comment type="caution">
    <text evidence="1">The sequence shown here is derived from an EMBL/GenBank/DDBJ whole genome shotgun (WGS) entry which is preliminary data.</text>
</comment>
<dbReference type="Pfam" id="PF10122">
    <property type="entry name" value="Zn_ribbon_Com"/>
    <property type="match status" value="1"/>
</dbReference>
<gene>
    <name evidence="1" type="ORF">SAMN05660830_00461</name>
</gene>
<sequence>MKIYRCSNCLIRLRSLVSKGLTIWQLKMRKEIRCGNCNRLLAKGTATDLEIKCPRCGAINHVSDTSTEQERRDRP</sequence>
<proteinExistence type="predicted"/>
<organism evidence="1 2">
    <name type="scientific">Halodesulfovibrio aestuarii</name>
    <dbReference type="NCBI Taxonomy" id="126333"/>
    <lineage>
        <taxon>Bacteria</taxon>
        <taxon>Pseudomonadati</taxon>
        <taxon>Thermodesulfobacteriota</taxon>
        <taxon>Desulfovibrionia</taxon>
        <taxon>Desulfovibrionales</taxon>
        <taxon>Desulfovibrionaceae</taxon>
        <taxon>Halodesulfovibrio</taxon>
    </lineage>
</organism>